<evidence type="ECO:0000256" key="3">
    <source>
        <dbReference type="ARBA" id="ARBA00022884"/>
    </source>
</evidence>
<evidence type="ECO:0000259" key="7">
    <source>
        <dbReference type="SMART" id="SM00363"/>
    </source>
</evidence>
<dbReference type="GO" id="GO:0015935">
    <property type="term" value="C:small ribosomal subunit"/>
    <property type="evidence" value="ECO:0007669"/>
    <property type="project" value="InterPro"/>
</dbReference>
<dbReference type="NCBIfam" id="NF003139">
    <property type="entry name" value="PRK04051.1"/>
    <property type="match status" value="1"/>
</dbReference>
<keyword evidence="3 6" id="KW-0694">RNA-binding</keyword>
<dbReference type="InterPro" id="IPR022801">
    <property type="entry name" value="Ribosomal_uS4"/>
</dbReference>
<reference evidence="10" key="1">
    <citation type="journal article" date="2014" name="Int. J. Syst. Evol. Microbiol.">
        <title>Complete genome sequence of Corynebacterium casei LMG S-19264T (=DSM 44701T), isolated from a smear-ripened cheese.</title>
        <authorList>
            <consortium name="US DOE Joint Genome Institute (JGI-PGF)"/>
            <person name="Walter F."/>
            <person name="Albersmeier A."/>
            <person name="Kalinowski J."/>
            <person name="Ruckert C."/>
        </authorList>
    </citation>
    <scope>NUCLEOTIDE SEQUENCE</scope>
    <source>
        <strain evidence="10">JCM 31740</strain>
    </source>
</reference>
<dbReference type="InterPro" id="IPR001912">
    <property type="entry name" value="Ribosomal_uS4_N"/>
</dbReference>
<dbReference type="GO" id="GO:0003735">
    <property type="term" value="F:structural constituent of ribosome"/>
    <property type="evidence" value="ECO:0007669"/>
    <property type="project" value="InterPro"/>
</dbReference>
<evidence type="ECO:0000256" key="2">
    <source>
        <dbReference type="ARBA" id="ARBA00022730"/>
    </source>
</evidence>
<dbReference type="GeneID" id="38667768"/>
<comment type="function">
    <text evidence="6">With S5 and S12 plays an important role in translational accuracy.</text>
</comment>
<evidence type="ECO:0000313" key="11">
    <source>
        <dbReference type="Proteomes" id="UP000276741"/>
    </source>
</evidence>
<reference evidence="10" key="4">
    <citation type="submission" date="2020-09" db="EMBL/GenBank/DDBJ databases">
        <authorList>
            <person name="Sun Q."/>
            <person name="Ohkuma M."/>
        </authorList>
    </citation>
    <scope>NUCLEOTIDE SEQUENCE</scope>
    <source>
        <strain evidence="10">JCM 31740</strain>
    </source>
</reference>
<evidence type="ECO:0000259" key="8">
    <source>
        <dbReference type="SMART" id="SM01390"/>
    </source>
</evidence>
<dbReference type="Pfam" id="PF01479">
    <property type="entry name" value="S4"/>
    <property type="match status" value="1"/>
</dbReference>
<reference evidence="9" key="3">
    <citation type="journal article" date="2019" name="BMC Res. Notes">
        <title>Complete genome sequence of the Sulfodiicoccus acidiphilus strain HS-1T, the first crenarchaeon that lacks polB3, isolated from an acidic hot spring in Ohwaku-dani, Hakone, Japan.</title>
        <authorList>
            <person name="Sakai H.D."/>
            <person name="Kurosawa N."/>
        </authorList>
    </citation>
    <scope>NUCLEOTIDE SEQUENCE</scope>
    <source>
        <strain evidence="9">HS-1</strain>
    </source>
</reference>
<dbReference type="KEGG" id="sacd:HS1genome_2315"/>
<dbReference type="EMBL" id="AP018553">
    <property type="protein sequence ID" value="BBD73926.1"/>
    <property type="molecule type" value="Genomic_DNA"/>
</dbReference>
<keyword evidence="5 6" id="KW-0687">Ribonucleoprotein</keyword>
<reference evidence="11" key="2">
    <citation type="submission" date="2018-04" db="EMBL/GenBank/DDBJ databases">
        <title>Complete genome sequence of Sulfodiicoccus acidiphilus strain HS-1.</title>
        <authorList>
            <person name="Sakai H.D."/>
            <person name="Kurosawa N."/>
        </authorList>
    </citation>
    <scope>NUCLEOTIDE SEQUENCE [LARGE SCALE GENOMIC DNA]</scope>
    <source>
        <strain evidence="11">HS-1</strain>
    </source>
</reference>
<dbReference type="HAMAP" id="MF_01306_A">
    <property type="entry name" value="Ribosomal_uS4_A"/>
    <property type="match status" value="1"/>
</dbReference>
<dbReference type="CDD" id="cd00165">
    <property type="entry name" value="S4"/>
    <property type="match status" value="1"/>
</dbReference>
<feature type="domain" description="Small ribosomal subunit protein uS4 N-terminal" evidence="8">
    <location>
        <begin position="5"/>
        <end position="103"/>
    </location>
</feature>
<dbReference type="PANTHER" id="PTHR11831">
    <property type="entry name" value="30S 40S RIBOSOMAL PROTEIN"/>
    <property type="match status" value="1"/>
</dbReference>
<dbReference type="SUPFAM" id="SSF55174">
    <property type="entry name" value="Alpha-L RNA-binding motif"/>
    <property type="match status" value="1"/>
</dbReference>
<sequence>MGDPKRARKKWEGPSTPWSKEQLTREQSLLGTYGLRNKREIYLARTIVKNLRLQARGLLALPPAERAAREKQLTAKVLRLGLSDKEELTVSDVLALTEEDLLKRRLQTVVYQNGLSRTIYQARQLIVHGHITVNGVRVTSPSYIVKRGDVVDFYPTSVFKSNPPVEVKKDVQ</sequence>
<gene>
    <name evidence="6" type="primary">rps4</name>
    <name evidence="10" type="ORF">GCM10007116_20360</name>
    <name evidence="9" type="ORF">HS1genome_2315</name>
</gene>
<evidence type="ECO:0000256" key="6">
    <source>
        <dbReference type="HAMAP-Rule" id="MF_01306"/>
    </source>
</evidence>
<dbReference type="GO" id="GO:0006412">
    <property type="term" value="P:translation"/>
    <property type="evidence" value="ECO:0007669"/>
    <property type="project" value="UniProtKB-UniRule"/>
</dbReference>
<proteinExistence type="inferred from homology"/>
<comment type="subunit">
    <text evidence="6">Part of the 30S ribosomal subunit. Contacts protein S5. The interaction surface between S4 and S5 is involved in control of translational fidelity.</text>
</comment>
<protein>
    <recommendedName>
        <fullName evidence="6">Small ribosomal subunit protein uS4</fullName>
    </recommendedName>
</protein>
<dbReference type="SMART" id="SM01390">
    <property type="entry name" value="Ribosomal_S4"/>
    <property type="match status" value="1"/>
</dbReference>
<dbReference type="Proteomes" id="UP000616143">
    <property type="component" value="Unassembled WGS sequence"/>
</dbReference>
<accession>A0A348B6X4</accession>
<dbReference type="Gene3D" id="3.10.290.10">
    <property type="entry name" value="RNA-binding S4 domain"/>
    <property type="match status" value="1"/>
</dbReference>
<comment type="function">
    <text evidence="6">One of the primary rRNA binding proteins, it binds directly to 16S rRNA where it nucleates assembly of the body of the 30S subunit.</text>
</comment>
<organism evidence="9 11">
    <name type="scientific">Sulfodiicoccus acidiphilus</name>
    <dbReference type="NCBI Taxonomy" id="1670455"/>
    <lineage>
        <taxon>Archaea</taxon>
        <taxon>Thermoproteota</taxon>
        <taxon>Thermoprotei</taxon>
        <taxon>Sulfolobales</taxon>
        <taxon>Sulfolobaceae</taxon>
        <taxon>Sulfodiicoccus</taxon>
    </lineage>
</organism>
<dbReference type="Proteomes" id="UP000276741">
    <property type="component" value="Chromosome"/>
</dbReference>
<evidence type="ECO:0000313" key="10">
    <source>
        <dbReference type="EMBL" id="GGU03343.1"/>
    </source>
</evidence>
<dbReference type="AlphaFoldDB" id="A0A348B6X4"/>
<feature type="domain" description="RNA-binding S4" evidence="7">
    <location>
        <begin position="104"/>
        <end position="164"/>
    </location>
</feature>
<keyword evidence="11" id="KW-1185">Reference proteome</keyword>
<dbReference type="InterPro" id="IPR002942">
    <property type="entry name" value="S4_RNA-bd"/>
</dbReference>
<evidence type="ECO:0000256" key="1">
    <source>
        <dbReference type="ARBA" id="ARBA00007465"/>
    </source>
</evidence>
<evidence type="ECO:0000256" key="5">
    <source>
        <dbReference type="ARBA" id="ARBA00023274"/>
    </source>
</evidence>
<evidence type="ECO:0000313" key="9">
    <source>
        <dbReference type="EMBL" id="BBD73926.1"/>
    </source>
</evidence>
<dbReference type="NCBIfam" id="TIGR01018">
    <property type="entry name" value="uS4_arch"/>
    <property type="match status" value="1"/>
</dbReference>
<comment type="similarity">
    <text evidence="1 6">Belongs to the universal ribosomal protein uS4 family.</text>
</comment>
<dbReference type="RefSeq" id="WP_126451160.1">
    <property type="nucleotide sequence ID" value="NZ_AP018553.1"/>
</dbReference>
<keyword evidence="2 6" id="KW-0699">rRNA-binding</keyword>
<name>A0A348B6X4_9CREN</name>
<evidence type="ECO:0000256" key="4">
    <source>
        <dbReference type="ARBA" id="ARBA00022980"/>
    </source>
</evidence>
<keyword evidence="4 6" id="KW-0689">Ribosomal protein</keyword>
<dbReference type="PROSITE" id="PS50889">
    <property type="entry name" value="S4"/>
    <property type="match status" value="1"/>
</dbReference>
<dbReference type="SMART" id="SM00363">
    <property type="entry name" value="S4"/>
    <property type="match status" value="1"/>
</dbReference>
<dbReference type="InterPro" id="IPR005710">
    <property type="entry name" value="Ribosomal_uS4_euk/arc"/>
</dbReference>
<dbReference type="GO" id="GO:0042274">
    <property type="term" value="P:ribosomal small subunit biogenesis"/>
    <property type="evidence" value="ECO:0007669"/>
    <property type="project" value="TreeGrafter"/>
</dbReference>
<dbReference type="OrthoDB" id="10429at2157"/>
<dbReference type="GO" id="GO:0019843">
    <property type="term" value="F:rRNA binding"/>
    <property type="evidence" value="ECO:0007669"/>
    <property type="project" value="UniProtKB-UniRule"/>
</dbReference>
<dbReference type="EMBL" id="BMQS01000025">
    <property type="protein sequence ID" value="GGU03343.1"/>
    <property type="molecule type" value="Genomic_DNA"/>
</dbReference>
<dbReference type="InterPro" id="IPR022802">
    <property type="entry name" value="Ribosomal_uS4_arc"/>
</dbReference>
<dbReference type="PANTHER" id="PTHR11831:SF5">
    <property type="entry name" value="40S RIBOSOMAL PROTEIN S9"/>
    <property type="match status" value="1"/>
</dbReference>
<dbReference type="InterPro" id="IPR036986">
    <property type="entry name" value="S4_RNA-bd_sf"/>
</dbReference>